<evidence type="ECO:0000313" key="2">
    <source>
        <dbReference type="Proteomes" id="UP000799764"/>
    </source>
</evidence>
<accession>A0A9P4UFK6</accession>
<keyword evidence="2" id="KW-1185">Reference proteome</keyword>
<dbReference type="Proteomes" id="UP000799764">
    <property type="component" value="Unassembled WGS sequence"/>
</dbReference>
<comment type="caution">
    <text evidence="1">The sequence shown here is derived from an EMBL/GenBank/DDBJ whole genome shotgun (WGS) entry which is preliminary data.</text>
</comment>
<gene>
    <name evidence="1" type="ORF">P171DRAFT_429231</name>
</gene>
<dbReference type="EMBL" id="MU001496">
    <property type="protein sequence ID" value="KAF2447608.1"/>
    <property type="molecule type" value="Genomic_DNA"/>
</dbReference>
<dbReference type="OrthoDB" id="5985073at2759"/>
<organism evidence="1 2">
    <name type="scientific">Karstenula rhodostoma CBS 690.94</name>
    <dbReference type="NCBI Taxonomy" id="1392251"/>
    <lineage>
        <taxon>Eukaryota</taxon>
        <taxon>Fungi</taxon>
        <taxon>Dikarya</taxon>
        <taxon>Ascomycota</taxon>
        <taxon>Pezizomycotina</taxon>
        <taxon>Dothideomycetes</taxon>
        <taxon>Pleosporomycetidae</taxon>
        <taxon>Pleosporales</taxon>
        <taxon>Massarineae</taxon>
        <taxon>Didymosphaeriaceae</taxon>
        <taxon>Karstenula</taxon>
    </lineage>
</organism>
<reference evidence="1" key="1">
    <citation type="journal article" date="2020" name="Stud. Mycol.">
        <title>101 Dothideomycetes genomes: a test case for predicting lifestyles and emergence of pathogens.</title>
        <authorList>
            <person name="Haridas S."/>
            <person name="Albert R."/>
            <person name="Binder M."/>
            <person name="Bloem J."/>
            <person name="Labutti K."/>
            <person name="Salamov A."/>
            <person name="Andreopoulos B."/>
            <person name="Baker S."/>
            <person name="Barry K."/>
            <person name="Bills G."/>
            <person name="Bluhm B."/>
            <person name="Cannon C."/>
            <person name="Castanera R."/>
            <person name="Culley D."/>
            <person name="Daum C."/>
            <person name="Ezra D."/>
            <person name="Gonzalez J."/>
            <person name="Henrissat B."/>
            <person name="Kuo A."/>
            <person name="Liang C."/>
            <person name="Lipzen A."/>
            <person name="Lutzoni F."/>
            <person name="Magnuson J."/>
            <person name="Mondo S."/>
            <person name="Nolan M."/>
            <person name="Ohm R."/>
            <person name="Pangilinan J."/>
            <person name="Park H.-J."/>
            <person name="Ramirez L."/>
            <person name="Alfaro M."/>
            <person name="Sun H."/>
            <person name="Tritt A."/>
            <person name="Yoshinaga Y."/>
            <person name="Zwiers L.-H."/>
            <person name="Turgeon B."/>
            <person name="Goodwin S."/>
            <person name="Spatafora J."/>
            <person name="Crous P."/>
            <person name="Grigoriev I."/>
        </authorList>
    </citation>
    <scope>NUCLEOTIDE SEQUENCE</scope>
    <source>
        <strain evidence="1">CBS 690.94</strain>
    </source>
</reference>
<sequence length="96" mass="10875">MPNLTAPKLHDPFSSSLRILSYGLRRLCIFAVIDATFFLPDDGSTPSWPYLESMNIKFHMASPSGTYYFRGSRNALRDTGYEIHPETSYPPLEQTA</sequence>
<name>A0A9P4UFK6_9PLEO</name>
<evidence type="ECO:0000313" key="1">
    <source>
        <dbReference type="EMBL" id="KAF2447608.1"/>
    </source>
</evidence>
<dbReference type="AlphaFoldDB" id="A0A9P4UFK6"/>
<proteinExistence type="predicted"/>
<protein>
    <submittedName>
        <fullName evidence="1">Uncharacterized protein</fullName>
    </submittedName>
</protein>